<organism evidence="2 3">
    <name type="scientific">Aquabacterium lacunae</name>
    <dbReference type="NCBI Taxonomy" id="2528630"/>
    <lineage>
        <taxon>Bacteria</taxon>
        <taxon>Pseudomonadati</taxon>
        <taxon>Pseudomonadota</taxon>
        <taxon>Betaproteobacteria</taxon>
        <taxon>Burkholderiales</taxon>
        <taxon>Aquabacterium</taxon>
    </lineage>
</organism>
<dbReference type="AlphaFoldDB" id="A0A4Q9H0S1"/>
<name>A0A4Q9H0S1_9BURK</name>
<reference evidence="2 3" key="1">
    <citation type="submission" date="2019-02" db="EMBL/GenBank/DDBJ databases">
        <title>Aquabacterium sp. strain KMB7.</title>
        <authorList>
            <person name="Chen W.-M."/>
        </authorList>
    </citation>
    <scope>NUCLEOTIDE SEQUENCE [LARGE SCALE GENOMIC DNA]</scope>
    <source>
        <strain evidence="2 3">KMB7</strain>
    </source>
</reference>
<sequence length="169" mass="17259">MSAADTTEATLAPDLAELQAIATAQDAAIAGGNIVPGQIDPAGEPEPQANQAEELAAMLQMGVVMLSPALPFLPQCYTPEACHQIGVAFDAVAQKHGWNLDAVKSPELALAVAALPPTITAVMMGRAHFAAQRAARAAHDKARTVENQAQARADHSGHGGAVMQPGAVG</sequence>
<evidence type="ECO:0000313" key="3">
    <source>
        <dbReference type="Proteomes" id="UP000292120"/>
    </source>
</evidence>
<accession>A0A4Q9H0S1</accession>
<comment type="caution">
    <text evidence="2">The sequence shown here is derived from an EMBL/GenBank/DDBJ whole genome shotgun (WGS) entry which is preliminary data.</text>
</comment>
<feature type="region of interest" description="Disordered" evidence="1">
    <location>
        <begin position="148"/>
        <end position="169"/>
    </location>
</feature>
<evidence type="ECO:0000313" key="2">
    <source>
        <dbReference type="EMBL" id="TBO31333.1"/>
    </source>
</evidence>
<dbReference type="RefSeq" id="WP_130967788.1">
    <property type="nucleotide sequence ID" value="NZ_SIXI01000003.1"/>
</dbReference>
<evidence type="ECO:0000256" key="1">
    <source>
        <dbReference type="SAM" id="MobiDB-lite"/>
    </source>
</evidence>
<dbReference type="Proteomes" id="UP000292120">
    <property type="component" value="Unassembled WGS sequence"/>
</dbReference>
<keyword evidence="3" id="KW-1185">Reference proteome</keyword>
<gene>
    <name evidence="2" type="ORF">EYS42_08800</name>
</gene>
<protein>
    <submittedName>
        <fullName evidence="2">Uncharacterized protein</fullName>
    </submittedName>
</protein>
<dbReference type="EMBL" id="SIXI01000003">
    <property type="protein sequence ID" value="TBO31333.1"/>
    <property type="molecule type" value="Genomic_DNA"/>
</dbReference>
<proteinExistence type="predicted"/>